<dbReference type="AlphaFoldDB" id="A0A9Q1MVB2"/>
<dbReference type="Proteomes" id="UP001152561">
    <property type="component" value="Unassembled WGS sequence"/>
</dbReference>
<keyword evidence="2" id="KW-1185">Reference proteome</keyword>
<sequence length="132" mass="15294">MFESKSSFHPVLDVSNIKTHVSVKLEMETVHYATWAELFKICCRAHKILHHIIPPKDGKRKKLTSDADKELWDTLDATIFGWIYATISTDLLHTIMELDSTAMSAWERLRDIFQNNQTLALLHWSRSSQPLT</sequence>
<dbReference type="EMBL" id="JAJAGQ010000002">
    <property type="protein sequence ID" value="KAJ8569617.1"/>
    <property type="molecule type" value="Genomic_DNA"/>
</dbReference>
<gene>
    <name evidence="1" type="ORF">K7X08_006194</name>
</gene>
<name>A0A9Q1MVB2_9SOLA</name>
<dbReference type="OrthoDB" id="1699318at2759"/>
<accession>A0A9Q1MVB2</accession>
<dbReference type="PANTHER" id="PTHR47481">
    <property type="match status" value="1"/>
</dbReference>
<evidence type="ECO:0000313" key="2">
    <source>
        <dbReference type="Proteomes" id="UP001152561"/>
    </source>
</evidence>
<comment type="caution">
    <text evidence="1">The sequence shown here is derived from an EMBL/GenBank/DDBJ whole genome shotgun (WGS) entry which is preliminary data.</text>
</comment>
<organism evidence="1 2">
    <name type="scientific">Anisodus acutangulus</name>
    <dbReference type="NCBI Taxonomy" id="402998"/>
    <lineage>
        <taxon>Eukaryota</taxon>
        <taxon>Viridiplantae</taxon>
        <taxon>Streptophyta</taxon>
        <taxon>Embryophyta</taxon>
        <taxon>Tracheophyta</taxon>
        <taxon>Spermatophyta</taxon>
        <taxon>Magnoliopsida</taxon>
        <taxon>eudicotyledons</taxon>
        <taxon>Gunneridae</taxon>
        <taxon>Pentapetalae</taxon>
        <taxon>asterids</taxon>
        <taxon>lamiids</taxon>
        <taxon>Solanales</taxon>
        <taxon>Solanaceae</taxon>
        <taxon>Solanoideae</taxon>
        <taxon>Hyoscyameae</taxon>
        <taxon>Anisodus</taxon>
    </lineage>
</organism>
<proteinExistence type="predicted"/>
<reference evidence="2" key="1">
    <citation type="journal article" date="2023" name="Proc. Natl. Acad. Sci. U.S.A.">
        <title>Genomic and structural basis for evolution of tropane alkaloid biosynthesis.</title>
        <authorList>
            <person name="Wanga Y.-J."/>
            <person name="Taina T."/>
            <person name="Yua J.-Y."/>
            <person name="Lia J."/>
            <person name="Xua B."/>
            <person name="Chenc J."/>
            <person name="D'Auriad J.C."/>
            <person name="Huanga J.-P."/>
            <person name="Huanga S.-X."/>
        </authorList>
    </citation>
    <scope>NUCLEOTIDE SEQUENCE [LARGE SCALE GENOMIC DNA]</scope>
    <source>
        <strain evidence="2">cv. KIB-2019</strain>
    </source>
</reference>
<protein>
    <submittedName>
        <fullName evidence="1">Uncharacterized protein</fullName>
    </submittedName>
</protein>
<dbReference type="PANTHER" id="PTHR47481:SF10">
    <property type="entry name" value="COPIA-LIKE POLYPROTEIN_RETROTRANSPOSON"/>
    <property type="match status" value="1"/>
</dbReference>
<evidence type="ECO:0000313" key="1">
    <source>
        <dbReference type="EMBL" id="KAJ8569617.1"/>
    </source>
</evidence>